<organism evidence="2 4">
    <name type="scientific">Chryseobacterium muglaense</name>
    <dbReference type="NCBI Taxonomy" id="2893752"/>
    <lineage>
        <taxon>Bacteria</taxon>
        <taxon>Pseudomonadati</taxon>
        <taxon>Bacteroidota</taxon>
        <taxon>Flavobacteriia</taxon>
        <taxon>Flavobacteriales</taxon>
        <taxon>Weeksellaceae</taxon>
        <taxon>Chryseobacterium group</taxon>
        <taxon>Chryseobacterium</taxon>
    </lineage>
</organism>
<evidence type="ECO:0000313" key="2">
    <source>
        <dbReference type="EMBL" id="MCC9037070.1"/>
    </source>
</evidence>
<dbReference type="EMBL" id="JAJJML010000003">
    <property type="protein sequence ID" value="MCC9037070.1"/>
    <property type="molecule type" value="Genomic_DNA"/>
</dbReference>
<dbReference type="RefSeq" id="WP_191180836.1">
    <property type="nucleotide sequence ID" value="NZ_JACXXP010000031.1"/>
</dbReference>
<name>A0A9Q3V1Y7_9FLAO</name>
<evidence type="ECO:0000313" key="4">
    <source>
        <dbReference type="Proteomes" id="UP001107960"/>
    </source>
</evidence>
<reference evidence="1" key="3">
    <citation type="submission" date="2024-05" db="EMBL/GenBank/DDBJ databases">
        <title>Description of novel Chryseobacterium sp. strain C-2.</title>
        <authorList>
            <person name="Saticioglu I.B."/>
        </authorList>
    </citation>
    <scope>NUCLEOTIDE SEQUENCE</scope>
    <source>
        <strain evidence="1">C-2</strain>
    </source>
</reference>
<sequence>MKLKLVFFLFFSVSLFYSQNKYKDICNKRVEISKFIFDEVLDGNTFNSSIVTHKIFKNQNLKIYSIKTYSPHAYLNIGIFHKKKIELYSIEDDDDIKKILLFLKGKNVSINELKQIENIIRKSANISPVDVSE</sequence>
<proteinExistence type="predicted"/>
<reference evidence="3" key="2">
    <citation type="submission" date="2023-07" db="EMBL/GenBank/DDBJ databases">
        <title>Description of novel Chryseobacterium sp. strain C-2.</title>
        <authorList>
            <person name="Saticioglu I.B."/>
        </authorList>
    </citation>
    <scope>NUCLEOTIDE SEQUENCE [LARGE SCALE GENOMIC DNA]</scope>
    <source>
        <strain evidence="3">C-2</strain>
    </source>
</reference>
<dbReference type="AlphaFoldDB" id="A0A9Q3V1Y7"/>
<comment type="caution">
    <text evidence="2">The sequence shown here is derived from an EMBL/GenBank/DDBJ whole genome shotgun (WGS) entry which is preliminary data.</text>
</comment>
<evidence type="ECO:0000313" key="1">
    <source>
        <dbReference type="EMBL" id="MBD3906421.1"/>
    </source>
</evidence>
<dbReference type="Proteomes" id="UP000603715">
    <property type="component" value="Unassembled WGS sequence"/>
</dbReference>
<reference evidence="2" key="1">
    <citation type="submission" date="2021-11" db="EMBL/GenBank/DDBJ databases">
        <title>Description of novel Chryseobacterium species.</title>
        <authorList>
            <person name="Saticioglu I.B."/>
            <person name="Ay H."/>
            <person name="Altun S."/>
            <person name="Duman M."/>
        </authorList>
    </citation>
    <scope>NUCLEOTIDE SEQUENCE</scope>
    <source>
        <strain evidence="2">C-39</strain>
    </source>
</reference>
<protein>
    <submittedName>
        <fullName evidence="2">Uncharacterized protein</fullName>
    </submittedName>
</protein>
<keyword evidence="3" id="KW-1185">Reference proteome</keyword>
<accession>A0A9Q3V1Y7</accession>
<gene>
    <name evidence="1" type="ORF">IEW27_17700</name>
    <name evidence="2" type="ORF">LNP80_22930</name>
</gene>
<dbReference type="Proteomes" id="UP001107960">
    <property type="component" value="Unassembled WGS sequence"/>
</dbReference>
<evidence type="ECO:0000313" key="3">
    <source>
        <dbReference type="Proteomes" id="UP000603715"/>
    </source>
</evidence>
<dbReference type="EMBL" id="JACXXP010000031">
    <property type="protein sequence ID" value="MBD3906421.1"/>
    <property type="molecule type" value="Genomic_DNA"/>
</dbReference>